<evidence type="ECO:0000256" key="1">
    <source>
        <dbReference type="ARBA" id="ARBA00004141"/>
    </source>
</evidence>
<feature type="transmembrane region" description="Helical" evidence="7">
    <location>
        <begin position="64"/>
        <end position="83"/>
    </location>
</feature>
<accession>A0A4C2E6T5</accession>
<dbReference type="FunFam" id="1.20.1070.10:FF:000160">
    <property type="entry name" value="Related to Opsin-1"/>
    <property type="match status" value="1"/>
</dbReference>
<comment type="caution">
    <text evidence="8">The sequence shown here is derived from an EMBL/GenBank/DDBJ whole genome shotgun (WGS) entry which is preliminary data.</text>
</comment>
<feature type="region of interest" description="Disordered" evidence="6">
    <location>
        <begin position="276"/>
        <end position="357"/>
    </location>
</feature>
<evidence type="ECO:0000256" key="4">
    <source>
        <dbReference type="ARBA" id="ARBA00022989"/>
    </source>
</evidence>
<dbReference type="Pfam" id="PF01036">
    <property type="entry name" value="Bac_rhodopsin"/>
    <property type="match status" value="1"/>
</dbReference>
<feature type="compositionally biased region" description="Basic residues" evidence="6">
    <location>
        <begin position="315"/>
        <end position="328"/>
    </location>
</feature>
<dbReference type="PANTHER" id="PTHR28286">
    <property type="match status" value="1"/>
</dbReference>
<keyword evidence="5 7" id="KW-0472">Membrane</keyword>
<evidence type="ECO:0000256" key="6">
    <source>
        <dbReference type="SAM" id="MobiDB-lite"/>
    </source>
</evidence>
<dbReference type="PANTHER" id="PTHR28286:SF1">
    <property type="entry name" value="30 KDA HEAT SHOCK PROTEIN-RELATED"/>
    <property type="match status" value="1"/>
</dbReference>
<feature type="transmembrane region" description="Helical" evidence="7">
    <location>
        <begin position="143"/>
        <end position="163"/>
    </location>
</feature>
<dbReference type="CDD" id="cd15239">
    <property type="entry name" value="7tm_YRO2_fungal-like"/>
    <property type="match status" value="1"/>
</dbReference>
<dbReference type="InterPro" id="IPR001425">
    <property type="entry name" value="Arc/bac/fun_rhodopsins"/>
</dbReference>
<keyword evidence="4 7" id="KW-1133">Transmembrane helix</keyword>
<dbReference type="SMART" id="SM01021">
    <property type="entry name" value="Bac_rhodopsin"/>
    <property type="match status" value="1"/>
</dbReference>
<feature type="transmembrane region" description="Helical" evidence="7">
    <location>
        <begin position="36"/>
        <end position="57"/>
    </location>
</feature>
<name>A0A4C2E6T5_9SACH</name>
<dbReference type="EMBL" id="BIMX01000012">
    <property type="protein sequence ID" value="GCE99711.1"/>
    <property type="molecule type" value="Genomic_DNA"/>
</dbReference>
<evidence type="ECO:0000313" key="9">
    <source>
        <dbReference type="Proteomes" id="UP000301737"/>
    </source>
</evidence>
<feature type="compositionally biased region" description="Polar residues" evidence="6">
    <location>
        <begin position="344"/>
        <end position="357"/>
    </location>
</feature>
<evidence type="ECO:0000256" key="3">
    <source>
        <dbReference type="ARBA" id="ARBA00022692"/>
    </source>
</evidence>
<dbReference type="OrthoDB" id="536545at2759"/>
<organism evidence="8 9">
    <name type="scientific">Zygosaccharomyces mellis</name>
    <dbReference type="NCBI Taxonomy" id="42258"/>
    <lineage>
        <taxon>Eukaryota</taxon>
        <taxon>Fungi</taxon>
        <taxon>Dikarya</taxon>
        <taxon>Ascomycota</taxon>
        <taxon>Saccharomycotina</taxon>
        <taxon>Saccharomycetes</taxon>
        <taxon>Saccharomycetales</taxon>
        <taxon>Saccharomycetaceae</taxon>
        <taxon>Zygosaccharomyces</taxon>
    </lineage>
</organism>
<keyword evidence="9" id="KW-1185">Reference proteome</keyword>
<evidence type="ECO:0000313" key="8">
    <source>
        <dbReference type="EMBL" id="GCE99711.1"/>
    </source>
</evidence>
<feature type="transmembrane region" description="Helical" evidence="7">
    <location>
        <begin position="118"/>
        <end position="136"/>
    </location>
</feature>
<proteinExistence type="inferred from homology"/>
<feature type="transmembrane region" description="Helical" evidence="7">
    <location>
        <begin position="169"/>
        <end position="188"/>
    </location>
</feature>
<dbReference type="GO" id="GO:0005886">
    <property type="term" value="C:plasma membrane"/>
    <property type="evidence" value="ECO:0007669"/>
    <property type="project" value="TreeGrafter"/>
</dbReference>
<reference evidence="8 9" key="1">
    <citation type="submission" date="2019-01" db="EMBL/GenBank/DDBJ databases">
        <title>Draft Genome Sequencing of Zygosaccharomyces mellis Ca-7.</title>
        <authorList>
            <person name="Shiwa Y."/>
            <person name="Kanesaki Y."/>
            <person name="Ishige T."/>
            <person name="Mura K."/>
            <person name="Hori T."/>
            <person name="Tamura T."/>
        </authorList>
    </citation>
    <scope>NUCLEOTIDE SEQUENCE [LARGE SCALE GENOMIC DNA]</scope>
    <source>
        <strain evidence="8 9">Ca-7</strain>
    </source>
</reference>
<feature type="transmembrane region" description="Helical" evidence="7">
    <location>
        <begin position="200"/>
        <end position="219"/>
    </location>
</feature>
<dbReference type="GO" id="GO:0005783">
    <property type="term" value="C:endoplasmic reticulum"/>
    <property type="evidence" value="ECO:0007669"/>
    <property type="project" value="TreeGrafter"/>
</dbReference>
<dbReference type="SUPFAM" id="SSF81321">
    <property type="entry name" value="Family A G protein-coupled receptor-like"/>
    <property type="match status" value="1"/>
</dbReference>
<evidence type="ECO:0000256" key="5">
    <source>
        <dbReference type="ARBA" id="ARBA00023136"/>
    </source>
</evidence>
<evidence type="ECO:0000256" key="2">
    <source>
        <dbReference type="ARBA" id="ARBA00008130"/>
    </source>
</evidence>
<keyword evidence="3 7" id="KW-0812">Transmembrane</keyword>
<dbReference type="Proteomes" id="UP000301737">
    <property type="component" value="Unassembled WGS sequence"/>
</dbReference>
<gene>
    <name evidence="8" type="primary">OPS1_1</name>
    <name evidence="8" type="ORF">ZYGM_002626</name>
</gene>
<dbReference type="AlphaFoldDB" id="A0A4C2E6T5"/>
<feature type="transmembrane region" description="Helical" evidence="7">
    <location>
        <begin position="239"/>
        <end position="260"/>
    </location>
</feature>
<dbReference type="Gene3D" id="1.20.1070.10">
    <property type="entry name" value="Rhodopsin 7-helix transmembrane proteins"/>
    <property type="match status" value="1"/>
</dbReference>
<dbReference type="InterPro" id="IPR043476">
    <property type="entry name" value="Yro2-like_7TM"/>
</dbReference>
<sequence length="357" mass="39874">MSELFDIYKRGGGNQALTINKPYNVDIHLTQHGSNWFWSAFCVFIALAMVAMALMFRKPANERLFYYTAIAPVLFMAINYFTLASNLGWVPIKVKYNHAKTASEHGHHGTRQVFYSRYIGWFLSFPWPIIQASLLGNTPLWQIAFNIGITETYVVVMLFAAMVHTTYKWGYFSLAVSAGFVACISVMTTTRNLVKNAGSNVMLCFQIYFFIVMFLWSGYPISFGLSEGGNVMQPDSEGIFYGILDVLLFGVLPVLFIPVASSIGFDKLGLNHTVNRHGQDPESSIPKQPAAVPVKPSPPKDVEDSPARPSEQQRSKKVKKVKKVKRPVQRPSDEEESSAEKANVPSQEGTPESSGEY</sequence>
<comment type="subcellular location">
    <subcellularLocation>
        <location evidence="1">Membrane</location>
        <topology evidence="1">Multi-pass membrane protein</topology>
    </subcellularLocation>
</comment>
<feature type="compositionally biased region" description="Basic and acidic residues" evidence="6">
    <location>
        <begin position="298"/>
        <end position="314"/>
    </location>
</feature>
<comment type="similarity">
    <text evidence="2">Belongs to the archaeal/bacterial/fungal opsin family.</text>
</comment>
<evidence type="ECO:0000256" key="7">
    <source>
        <dbReference type="SAM" id="Phobius"/>
    </source>
</evidence>
<protein>
    <submittedName>
        <fullName evidence="8">Ion channel activity</fullName>
    </submittedName>
</protein>